<dbReference type="Proteomes" id="UP001151760">
    <property type="component" value="Unassembled WGS sequence"/>
</dbReference>
<comment type="caution">
    <text evidence="1">The sequence shown here is derived from an EMBL/GenBank/DDBJ whole genome shotgun (WGS) entry which is preliminary data.</text>
</comment>
<dbReference type="EMBL" id="BQNB010018677">
    <property type="protein sequence ID" value="GJT77047.1"/>
    <property type="molecule type" value="Genomic_DNA"/>
</dbReference>
<accession>A0ABQ5GQ55</accession>
<proteinExistence type="predicted"/>
<keyword evidence="2" id="KW-1185">Reference proteome</keyword>
<gene>
    <name evidence="1" type="ORF">Tco_1043772</name>
</gene>
<protein>
    <submittedName>
        <fullName evidence="1">Uncharacterized protein</fullName>
    </submittedName>
</protein>
<reference evidence="1" key="1">
    <citation type="journal article" date="2022" name="Int. J. Mol. Sci.">
        <title>Draft Genome of Tanacetum Coccineum: Genomic Comparison of Closely Related Tanacetum-Family Plants.</title>
        <authorList>
            <person name="Yamashiro T."/>
            <person name="Shiraishi A."/>
            <person name="Nakayama K."/>
            <person name="Satake H."/>
        </authorList>
    </citation>
    <scope>NUCLEOTIDE SEQUENCE</scope>
</reference>
<reference evidence="1" key="2">
    <citation type="submission" date="2022-01" db="EMBL/GenBank/DDBJ databases">
        <authorList>
            <person name="Yamashiro T."/>
            <person name="Shiraishi A."/>
            <person name="Satake H."/>
            <person name="Nakayama K."/>
        </authorList>
    </citation>
    <scope>NUCLEOTIDE SEQUENCE</scope>
</reference>
<evidence type="ECO:0000313" key="1">
    <source>
        <dbReference type="EMBL" id="GJT77047.1"/>
    </source>
</evidence>
<evidence type="ECO:0000313" key="2">
    <source>
        <dbReference type="Proteomes" id="UP001151760"/>
    </source>
</evidence>
<sequence>MSVVIHSVPIVNSLAATVQACRGMHAPQIRVQVASSTAMCVTSLCKVSNPPPVLFHTWLERFKYSRKPRSFKKAVSPDQNWLCKSSLRATCWLVEGYKQANRRDAYGSLTLDFGSFQRDVLSSYFPSSSEQERLKRERTGEELSFGVFISSNPRPCHVLQFTDSAQVFADAARYLEFLRGLRVETDISRSLSDSFGGIWWLDAAKEHAGSAIPPIYQLGFPAVWVPFCRGYTHHVCHHIVDVRHLEECRFRVLTRSLDAIRAVSLPLTQDQEPILQVTITGALFIFECMIISALKARTLLSHGCEGFLATIHDTTSDVSSIHDQPIVSEFQDIFPEAIPGILYSCGVKERTFPKIAFAHVYGLFILEFFGYPFGLTNCSSLTRESSPASVYLILRQENLYASFPSAEFWLVRWHFVHIVSADGIPMDPAKVRSLMNEEREKSFEELRTFGFSLFYSSSGFRWDFRFTVMLLRRGLGSDSQKDDGEYGHYSEYWSTDEFALMAGWHLLAGVDEDVSRSQATLLVEWYEARCGYVGVKVLIIVSRLRLNTNGSGYCNMIEIPVWESWGEISWILVTGLPELRGSTLLSGLLWLQVSSSSRLSLIHSIRCAGVILQEDPGLFYTVRTGSHETRTIHFVKIRLEESSSTLGRLLGDRESIRTSYSHFLP</sequence>
<organism evidence="1 2">
    <name type="scientific">Tanacetum coccineum</name>
    <dbReference type="NCBI Taxonomy" id="301880"/>
    <lineage>
        <taxon>Eukaryota</taxon>
        <taxon>Viridiplantae</taxon>
        <taxon>Streptophyta</taxon>
        <taxon>Embryophyta</taxon>
        <taxon>Tracheophyta</taxon>
        <taxon>Spermatophyta</taxon>
        <taxon>Magnoliopsida</taxon>
        <taxon>eudicotyledons</taxon>
        <taxon>Gunneridae</taxon>
        <taxon>Pentapetalae</taxon>
        <taxon>asterids</taxon>
        <taxon>campanulids</taxon>
        <taxon>Asterales</taxon>
        <taxon>Asteraceae</taxon>
        <taxon>Asteroideae</taxon>
        <taxon>Anthemideae</taxon>
        <taxon>Anthemidinae</taxon>
        <taxon>Tanacetum</taxon>
    </lineage>
</organism>
<name>A0ABQ5GQ55_9ASTR</name>